<evidence type="ECO:0000256" key="6">
    <source>
        <dbReference type="ARBA" id="ARBA00023136"/>
    </source>
</evidence>
<evidence type="ECO:0000256" key="9">
    <source>
        <dbReference type="ARBA" id="ARBA00023180"/>
    </source>
</evidence>
<feature type="domain" description="G-protein coupled receptors family 2 profile 2" evidence="13">
    <location>
        <begin position="226"/>
        <end position="519"/>
    </location>
</feature>
<evidence type="ECO:0000259" key="13">
    <source>
        <dbReference type="PROSITE" id="PS50261"/>
    </source>
</evidence>
<feature type="transmembrane region" description="Helical" evidence="11">
    <location>
        <begin position="348"/>
        <end position="367"/>
    </location>
</feature>
<dbReference type="GO" id="GO:0016020">
    <property type="term" value="C:membrane"/>
    <property type="evidence" value="ECO:0007669"/>
    <property type="project" value="UniProtKB-SubCell"/>
</dbReference>
<sequence length="646" mass="73060">MKSGYFFVVLLLLNIFGSYLNFNIFVESFETNGRCETLLETSQCYNTLVNHNIYLIVNQTQQETEDILSYLIGAASLTGNQTCIASFKGLVCLKNYQPCQTFTFNTNSISLPSYPCQSFCDLNEYECSNYISLFPNEYKCNYTTVDGPQYPDNSTIYDLTSIGGPSNQTIQCTADGVTANSGEVDVPCPSPLIKVSQEDLDTKKNYFAIGQCAIPCPFHILTKYQEKVSYYTKAVVYFLSFFGSIFLILSFVVMAGKYSKKYEIILSFTAATIIVDISYFLEFSKPDLEFVCADNDPGRFISQESDMRCGWSGFLYQFGTMGTFIWWSVACYDVFLTSRIKKNIYFKFIRIGAWTLTILFGLIPLMGKTYNSSLISYGCWIYAPTHTDAWQYTLYYVPSWIMVLIIFIFTCYGVYNIAKMYKEYPNRNVAIYNMKIVFLMIYLLFVITYNSFFKFYLKESVYEELLVEWVDCLYRTQNSLVSHDERCPLNLPGFAFRYVGTITTASIGFMAFLVYGIDPNMINVWRNSRVSKAVANKVTSTVNNLTSRSSSKTPSSSSSSSSSNNRKSSRSSSIKMKKTSGSESSLSESRDILVNSQSDNNSNSSSVNNLNNNSISITTQSSSFVQNDSTSTISNTVDNDEEPCTD</sequence>
<evidence type="ECO:0000256" key="1">
    <source>
        <dbReference type="ARBA" id="ARBA00004141"/>
    </source>
</evidence>
<keyword evidence="4" id="KW-0732">Signal</keyword>
<evidence type="ECO:0000256" key="4">
    <source>
        <dbReference type="ARBA" id="ARBA00022729"/>
    </source>
</evidence>
<keyword evidence="3 11" id="KW-0812">Transmembrane</keyword>
<keyword evidence="9" id="KW-0325">Glycoprotein</keyword>
<dbReference type="InterPro" id="IPR020067">
    <property type="entry name" value="Frizzled_dom"/>
</dbReference>
<keyword evidence="7" id="KW-1015">Disulfide bond</keyword>
<dbReference type="GO" id="GO:0004888">
    <property type="term" value="F:transmembrane signaling receptor activity"/>
    <property type="evidence" value="ECO:0007669"/>
    <property type="project" value="InterPro"/>
</dbReference>
<keyword evidence="8" id="KW-0675">Receptor</keyword>
<evidence type="ECO:0000256" key="2">
    <source>
        <dbReference type="ARBA" id="ARBA00008077"/>
    </source>
</evidence>
<feature type="compositionally biased region" description="Low complexity" evidence="10">
    <location>
        <begin position="546"/>
        <end position="623"/>
    </location>
</feature>
<dbReference type="InParanoid" id="A0A151ZA28"/>
<dbReference type="InterPro" id="IPR036790">
    <property type="entry name" value="Frizzled_dom_sf"/>
</dbReference>
<feature type="transmembrane region" description="Helical" evidence="11">
    <location>
        <begin position="234"/>
        <end position="255"/>
    </location>
</feature>
<dbReference type="InterPro" id="IPR017981">
    <property type="entry name" value="GPCR_2-like_7TM"/>
</dbReference>
<feature type="domain" description="FZ" evidence="12">
    <location>
        <begin position="30"/>
        <end position="175"/>
    </location>
</feature>
<dbReference type="AlphaFoldDB" id="A0A151ZA28"/>
<evidence type="ECO:0000256" key="7">
    <source>
        <dbReference type="ARBA" id="ARBA00023157"/>
    </source>
</evidence>
<reference evidence="14 15" key="1">
    <citation type="submission" date="2015-12" db="EMBL/GenBank/DDBJ databases">
        <title>Dictyostelia acquired genes for synthesis and detection of signals that induce cell-type specialization by lateral gene transfer from prokaryotes.</title>
        <authorList>
            <person name="Gloeckner G."/>
            <person name="Schaap P."/>
        </authorList>
    </citation>
    <scope>NUCLEOTIDE SEQUENCE [LARGE SCALE GENOMIC DNA]</scope>
    <source>
        <strain evidence="14 15">TK</strain>
    </source>
</reference>
<accession>A0A151ZA28</accession>
<feature type="transmembrane region" description="Helical" evidence="11">
    <location>
        <begin position="495"/>
        <end position="517"/>
    </location>
</feature>
<dbReference type="PROSITE" id="PS50038">
    <property type="entry name" value="FZ"/>
    <property type="match status" value="1"/>
</dbReference>
<dbReference type="Gene3D" id="1.20.1070.10">
    <property type="entry name" value="Rhodopsin 7-helix transmembrane proteins"/>
    <property type="match status" value="1"/>
</dbReference>
<dbReference type="EMBL" id="LODT01000037">
    <property type="protein sequence ID" value="KYQ90724.1"/>
    <property type="molecule type" value="Genomic_DNA"/>
</dbReference>
<comment type="caution">
    <text evidence="14">The sequence shown here is derived from an EMBL/GenBank/DDBJ whole genome shotgun (WGS) entry which is preliminary data.</text>
</comment>
<dbReference type="PANTHER" id="PTHR31787">
    <property type="entry name" value="G-PROTEIN-COUPLED RECEPTOR GPCR FAMILY PROTEIN"/>
    <property type="match status" value="1"/>
</dbReference>
<evidence type="ECO:0000256" key="8">
    <source>
        <dbReference type="ARBA" id="ARBA00023170"/>
    </source>
</evidence>
<evidence type="ECO:0000259" key="12">
    <source>
        <dbReference type="PROSITE" id="PS50038"/>
    </source>
</evidence>
<feature type="region of interest" description="Disordered" evidence="10">
    <location>
        <begin position="543"/>
        <end position="646"/>
    </location>
</feature>
<evidence type="ECO:0000313" key="15">
    <source>
        <dbReference type="Proteomes" id="UP000076078"/>
    </source>
</evidence>
<protein>
    <submittedName>
        <fullName evidence="14">Frizzled and smoothened-like protein</fullName>
    </submittedName>
</protein>
<evidence type="ECO:0000256" key="10">
    <source>
        <dbReference type="SAM" id="MobiDB-lite"/>
    </source>
</evidence>
<dbReference type="OrthoDB" id="20427at2759"/>
<dbReference type="OMA" id="ASENDSC"/>
<organism evidence="14 15">
    <name type="scientific">Tieghemostelium lacteum</name>
    <name type="common">Slime mold</name>
    <name type="synonym">Dictyostelium lacteum</name>
    <dbReference type="NCBI Taxonomy" id="361077"/>
    <lineage>
        <taxon>Eukaryota</taxon>
        <taxon>Amoebozoa</taxon>
        <taxon>Evosea</taxon>
        <taxon>Eumycetozoa</taxon>
        <taxon>Dictyostelia</taxon>
        <taxon>Dictyosteliales</taxon>
        <taxon>Raperosteliaceae</taxon>
        <taxon>Tieghemostelium</taxon>
    </lineage>
</organism>
<proteinExistence type="inferred from homology"/>
<feature type="compositionally biased region" description="Polar residues" evidence="10">
    <location>
        <begin position="624"/>
        <end position="637"/>
    </location>
</feature>
<evidence type="ECO:0000256" key="3">
    <source>
        <dbReference type="ARBA" id="ARBA00022692"/>
    </source>
</evidence>
<name>A0A151ZA28_TIELA</name>
<feature type="transmembrane region" description="Helical" evidence="11">
    <location>
        <begin position="314"/>
        <end position="336"/>
    </location>
</feature>
<evidence type="ECO:0000313" key="14">
    <source>
        <dbReference type="EMBL" id="KYQ90724.1"/>
    </source>
</evidence>
<gene>
    <name evidence="14" type="ORF">DLAC_09361</name>
</gene>
<keyword evidence="15" id="KW-1185">Reference proteome</keyword>
<keyword evidence="5 11" id="KW-1133">Transmembrane helix</keyword>
<evidence type="ECO:0000256" key="5">
    <source>
        <dbReference type="ARBA" id="ARBA00022989"/>
    </source>
</evidence>
<evidence type="ECO:0000256" key="11">
    <source>
        <dbReference type="SAM" id="Phobius"/>
    </source>
</evidence>
<keyword evidence="6 11" id="KW-0472">Membrane</keyword>
<dbReference type="InterPro" id="IPR050949">
    <property type="entry name" value="GPCR_Fz/Smo-like"/>
</dbReference>
<feature type="transmembrane region" description="Helical" evidence="11">
    <location>
        <begin position="394"/>
        <end position="415"/>
    </location>
</feature>
<comment type="similarity">
    <text evidence="2">Belongs to the G-protein coupled receptor Fz/Smo family.</text>
</comment>
<feature type="transmembrane region" description="Helical" evidence="11">
    <location>
        <begin position="436"/>
        <end position="457"/>
    </location>
</feature>
<dbReference type="Proteomes" id="UP000076078">
    <property type="component" value="Unassembled WGS sequence"/>
</dbReference>
<dbReference type="PANTHER" id="PTHR31787:SF15">
    <property type="entry name" value="FRIZZLED AND SMOOTHENED-LIKE PROTEIN P-RELATED"/>
    <property type="match status" value="1"/>
</dbReference>
<comment type="subcellular location">
    <subcellularLocation>
        <location evidence="1">Membrane</location>
        <topology evidence="1">Multi-pass membrane protein</topology>
    </subcellularLocation>
</comment>
<dbReference type="GO" id="GO:0007166">
    <property type="term" value="P:cell surface receptor signaling pathway"/>
    <property type="evidence" value="ECO:0007669"/>
    <property type="project" value="InterPro"/>
</dbReference>
<dbReference type="PROSITE" id="PS50261">
    <property type="entry name" value="G_PROTEIN_RECEP_F2_4"/>
    <property type="match status" value="1"/>
</dbReference>
<dbReference type="SUPFAM" id="SSF63501">
    <property type="entry name" value="Frizzled cysteine-rich domain"/>
    <property type="match status" value="1"/>
</dbReference>
<dbReference type="STRING" id="361077.A0A151ZA28"/>